<keyword evidence="4 15" id="KW-0808">Transferase</keyword>
<evidence type="ECO:0000313" key="15">
    <source>
        <dbReference type="EMBL" id="PUZ23173.1"/>
    </source>
</evidence>
<keyword evidence="12" id="KW-1015">Disulfide bond</keyword>
<accession>A0A2T7BDK0</accession>
<evidence type="ECO:0000256" key="2">
    <source>
        <dbReference type="ARBA" id="ARBA00004648"/>
    </source>
</evidence>
<dbReference type="PANTHER" id="PTHR46025:SF3">
    <property type="entry name" value="XYLOSYLTRANSFERASE OXT"/>
    <property type="match status" value="1"/>
</dbReference>
<dbReference type="Proteomes" id="UP000244450">
    <property type="component" value="Unassembled WGS sequence"/>
</dbReference>
<dbReference type="Pfam" id="PF02485">
    <property type="entry name" value="Branch"/>
    <property type="match status" value="1"/>
</dbReference>
<keyword evidence="8" id="KW-0735">Signal-anchor</keyword>
<dbReference type="GO" id="GO:0016020">
    <property type="term" value="C:membrane"/>
    <property type="evidence" value="ECO:0007669"/>
    <property type="project" value="InterPro"/>
</dbReference>
<evidence type="ECO:0000256" key="1">
    <source>
        <dbReference type="ARBA" id="ARBA00004323"/>
    </source>
</evidence>
<keyword evidence="6" id="KW-0479">Metal-binding</keyword>
<evidence type="ECO:0000256" key="4">
    <source>
        <dbReference type="ARBA" id="ARBA00022679"/>
    </source>
</evidence>
<proteinExistence type="predicted"/>
<evidence type="ECO:0000256" key="13">
    <source>
        <dbReference type="ARBA" id="ARBA00023180"/>
    </source>
</evidence>
<dbReference type="InterPro" id="IPR043538">
    <property type="entry name" value="XYLT"/>
</dbReference>
<keyword evidence="16" id="KW-1185">Reference proteome</keyword>
<keyword evidence="11" id="KW-0472">Membrane</keyword>
<keyword evidence="7" id="KW-0256">Endoplasmic reticulum</keyword>
<comment type="caution">
    <text evidence="15">The sequence shown here is derived from an EMBL/GenBank/DDBJ whole genome shotgun (WGS) entry which is preliminary data.</text>
</comment>
<reference evidence="15 16" key="1">
    <citation type="submission" date="2018-04" db="EMBL/GenBank/DDBJ databases">
        <title>Chitinophaga fuyangensis sp. nov., isolated from soil in a chemical factory.</title>
        <authorList>
            <person name="Chen K."/>
        </authorList>
    </citation>
    <scope>NUCLEOTIDE SEQUENCE [LARGE SCALE GENOMIC DNA]</scope>
    <source>
        <strain evidence="15 16">LY-1</strain>
    </source>
</reference>
<keyword evidence="5" id="KW-0812">Transmembrane</keyword>
<evidence type="ECO:0000256" key="6">
    <source>
        <dbReference type="ARBA" id="ARBA00022723"/>
    </source>
</evidence>
<dbReference type="GO" id="GO:0046872">
    <property type="term" value="F:metal ion binding"/>
    <property type="evidence" value="ECO:0007669"/>
    <property type="project" value="UniProtKB-KW"/>
</dbReference>
<keyword evidence="9" id="KW-1133">Transmembrane helix</keyword>
<dbReference type="InterPro" id="IPR003406">
    <property type="entry name" value="Glyco_trans_14"/>
</dbReference>
<evidence type="ECO:0000256" key="11">
    <source>
        <dbReference type="ARBA" id="ARBA00023136"/>
    </source>
</evidence>
<dbReference type="GO" id="GO:0030158">
    <property type="term" value="F:protein xylosyltransferase activity"/>
    <property type="evidence" value="ECO:0007669"/>
    <property type="project" value="InterPro"/>
</dbReference>
<comment type="subcellular location">
    <subcellularLocation>
        <location evidence="2">Endoplasmic reticulum membrane</location>
        <topology evidence="2">Single-pass type II membrane protein</topology>
    </subcellularLocation>
    <subcellularLocation>
        <location evidence="1">Golgi apparatus membrane</location>
        <topology evidence="1">Single-pass type II membrane protein</topology>
    </subcellularLocation>
</comment>
<gene>
    <name evidence="15" type="ORF">DCC81_22510</name>
</gene>
<dbReference type="GO" id="GO:0015012">
    <property type="term" value="P:heparan sulfate proteoglycan biosynthetic process"/>
    <property type="evidence" value="ECO:0007669"/>
    <property type="project" value="TreeGrafter"/>
</dbReference>
<evidence type="ECO:0000256" key="7">
    <source>
        <dbReference type="ARBA" id="ARBA00022824"/>
    </source>
</evidence>
<sequence>MRHAFIILAHKQPAQLLRLLRRLSHPQIDAFIHLDAKVDKKDWEHIFEHPQTYYVADRVSVTWAGYGTIAAALKGIASVRQSGTHYDYVHLISAQDYPLVGAADLYNYFEQHPGLQFLDVLTPAALQPMMKKITQWHFEDWKIPGKYKVTQLINALLPKRKHPLGLEVFGGSLWWSLTADCAYWCLNYISQHPQLERFYKYTWGGDEFIFQTVIMHSDFRGQVHNDYLRYIDWSEGHAHPRTFTMADLPAILQSGKLLARKFDMATAPQVLDAIDAHVQQKSTR</sequence>
<dbReference type="OrthoDB" id="7943907at2"/>
<evidence type="ECO:0000256" key="9">
    <source>
        <dbReference type="ARBA" id="ARBA00022989"/>
    </source>
</evidence>
<evidence type="ECO:0000256" key="12">
    <source>
        <dbReference type="ARBA" id="ARBA00023157"/>
    </source>
</evidence>
<protein>
    <recommendedName>
        <fullName evidence="14">Peptide O-xylosyltransferase</fullName>
    </recommendedName>
</protein>
<organism evidence="15 16">
    <name type="scientific">Chitinophaga parva</name>
    <dbReference type="NCBI Taxonomy" id="2169414"/>
    <lineage>
        <taxon>Bacteria</taxon>
        <taxon>Pseudomonadati</taxon>
        <taxon>Bacteroidota</taxon>
        <taxon>Chitinophagia</taxon>
        <taxon>Chitinophagales</taxon>
        <taxon>Chitinophagaceae</taxon>
        <taxon>Chitinophaga</taxon>
    </lineage>
</organism>
<evidence type="ECO:0000313" key="16">
    <source>
        <dbReference type="Proteomes" id="UP000244450"/>
    </source>
</evidence>
<keyword evidence="13" id="KW-0325">Glycoprotein</keyword>
<keyword evidence="10" id="KW-0333">Golgi apparatus</keyword>
<evidence type="ECO:0000256" key="3">
    <source>
        <dbReference type="ARBA" id="ARBA00022676"/>
    </source>
</evidence>
<evidence type="ECO:0000256" key="5">
    <source>
        <dbReference type="ARBA" id="ARBA00022692"/>
    </source>
</evidence>
<dbReference type="GO" id="GO:0050650">
    <property type="term" value="P:chondroitin sulfate proteoglycan biosynthetic process"/>
    <property type="evidence" value="ECO:0007669"/>
    <property type="project" value="TreeGrafter"/>
</dbReference>
<dbReference type="AlphaFoldDB" id="A0A2T7BDK0"/>
<dbReference type="PANTHER" id="PTHR46025">
    <property type="entry name" value="XYLOSYLTRANSFERASE OXT"/>
    <property type="match status" value="1"/>
</dbReference>
<keyword evidence="3" id="KW-0328">Glycosyltransferase</keyword>
<evidence type="ECO:0000256" key="8">
    <source>
        <dbReference type="ARBA" id="ARBA00022968"/>
    </source>
</evidence>
<evidence type="ECO:0000256" key="14">
    <source>
        <dbReference type="ARBA" id="ARBA00042865"/>
    </source>
</evidence>
<evidence type="ECO:0000256" key="10">
    <source>
        <dbReference type="ARBA" id="ARBA00023034"/>
    </source>
</evidence>
<name>A0A2T7BDK0_9BACT</name>
<dbReference type="EMBL" id="QCYK01000003">
    <property type="protein sequence ID" value="PUZ23173.1"/>
    <property type="molecule type" value="Genomic_DNA"/>
</dbReference>
<dbReference type="RefSeq" id="WP_108688917.1">
    <property type="nucleotide sequence ID" value="NZ_QCYK01000003.1"/>
</dbReference>